<accession>A0A6A6YUN0</accession>
<keyword evidence="1" id="KW-1133">Transmembrane helix</keyword>
<dbReference type="OrthoDB" id="5357734at2759"/>
<reference evidence="4" key="2">
    <citation type="submission" date="2020-04" db="EMBL/GenBank/DDBJ databases">
        <authorList>
            <consortium name="NCBI Genome Project"/>
        </authorList>
    </citation>
    <scope>NUCLEOTIDE SEQUENCE</scope>
    <source>
        <strain evidence="4">CBS 304.34</strain>
    </source>
</reference>
<name>A0A6A6YUN0_9PEZI</name>
<gene>
    <name evidence="2 4" type="ORF">BDZ99DRAFT_461660</name>
</gene>
<dbReference type="GeneID" id="54460562"/>
<dbReference type="RefSeq" id="XP_033578611.1">
    <property type="nucleotide sequence ID" value="XM_033719669.1"/>
</dbReference>
<reference evidence="4" key="3">
    <citation type="submission" date="2025-04" db="UniProtKB">
        <authorList>
            <consortium name="RefSeq"/>
        </authorList>
    </citation>
    <scope>IDENTIFICATION</scope>
    <source>
        <strain evidence="4">CBS 304.34</strain>
    </source>
</reference>
<keyword evidence="1" id="KW-0472">Membrane</keyword>
<feature type="transmembrane region" description="Helical" evidence="1">
    <location>
        <begin position="145"/>
        <end position="169"/>
    </location>
</feature>
<reference evidence="2 4" key="1">
    <citation type="journal article" date="2020" name="Stud. Mycol.">
        <title>101 Dothideomycetes genomes: a test case for predicting lifestyles and emergence of pathogens.</title>
        <authorList>
            <person name="Haridas S."/>
            <person name="Albert R."/>
            <person name="Binder M."/>
            <person name="Bloem J."/>
            <person name="Labutti K."/>
            <person name="Salamov A."/>
            <person name="Andreopoulos B."/>
            <person name="Baker S."/>
            <person name="Barry K."/>
            <person name="Bills G."/>
            <person name="Bluhm B."/>
            <person name="Cannon C."/>
            <person name="Castanera R."/>
            <person name="Culley D."/>
            <person name="Daum C."/>
            <person name="Ezra D."/>
            <person name="Gonzalez J."/>
            <person name="Henrissat B."/>
            <person name="Kuo A."/>
            <person name="Liang C."/>
            <person name="Lipzen A."/>
            <person name="Lutzoni F."/>
            <person name="Magnuson J."/>
            <person name="Mondo S."/>
            <person name="Nolan M."/>
            <person name="Ohm R."/>
            <person name="Pangilinan J."/>
            <person name="Park H.-J."/>
            <person name="Ramirez L."/>
            <person name="Alfaro M."/>
            <person name="Sun H."/>
            <person name="Tritt A."/>
            <person name="Yoshinaga Y."/>
            <person name="Zwiers L.-H."/>
            <person name="Turgeon B."/>
            <person name="Goodwin S."/>
            <person name="Spatafora J."/>
            <person name="Crous P."/>
            <person name="Grigoriev I."/>
        </authorList>
    </citation>
    <scope>NUCLEOTIDE SEQUENCE</scope>
    <source>
        <strain evidence="2 4">CBS 304.34</strain>
    </source>
</reference>
<evidence type="ECO:0000313" key="4">
    <source>
        <dbReference type="RefSeq" id="XP_033578611.1"/>
    </source>
</evidence>
<dbReference type="EMBL" id="MU003698">
    <property type="protein sequence ID" value="KAF2811647.1"/>
    <property type="molecule type" value="Genomic_DNA"/>
</dbReference>
<dbReference type="PANTHER" id="PTHR37576">
    <property type="entry name" value="DEFECT AT LOW TEMPERATURE PROTEIN 1"/>
    <property type="match status" value="1"/>
</dbReference>
<protein>
    <submittedName>
        <fullName evidence="2 4">Uncharacterized protein</fullName>
    </submittedName>
</protein>
<evidence type="ECO:0000313" key="2">
    <source>
        <dbReference type="EMBL" id="KAF2811647.1"/>
    </source>
</evidence>
<evidence type="ECO:0000256" key="1">
    <source>
        <dbReference type="SAM" id="Phobius"/>
    </source>
</evidence>
<dbReference type="Proteomes" id="UP000504636">
    <property type="component" value="Unplaced"/>
</dbReference>
<dbReference type="AlphaFoldDB" id="A0A6A6YUN0"/>
<proteinExistence type="predicted"/>
<keyword evidence="3" id="KW-1185">Reference proteome</keyword>
<organism evidence="2">
    <name type="scientific">Mytilinidion resinicola</name>
    <dbReference type="NCBI Taxonomy" id="574789"/>
    <lineage>
        <taxon>Eukaryota</taxon>
        <taxon>Fungi</taxon>
        <taxon>Dikarya</taxon>
        <taxon>Ascomycota</taxon>
        <taxon>Pezizomycotina</taxon>
        <taxon>Dothideomycetes</taxon>
        <taxon>Pleosporomycetidae</taxon>
        <taxon>Mytilinidiales</taxon>
        <taxon>Mytilinidiaceae</taxon>
        <taxon>Mytilinidion</taxon>
    </lineage>
</organism>
<keyword evidence="1" id="KW-0812">Transmembrane</keyword>
<evidence type="ECO:0000313" key="3">
    <source>
        <dbReference type="Proteomes" id="UP000504636"/>
    </source>
</evidence>
<dbReference type="PANTHER" id="PTHR37576:SF2">
    <property type="entry name" value="DEFECT AT LOW TEMPERATURE PROTEIN 1"/>
    <property type="match status" value="1"/>
</dbReference>
<sequence length="250" mass="27467">MSLDSNTATFPLKSHISKGHLEYQRLAGFQVAARNLFSASARLSDPTFSEVSSGTQPTFSTVYWNVDTVGSLASEHFQLPDGVYPNTCSQGYSDPTDQIVSSLSRLIFRSAVAAGRDAPSLYGNYEQDVAVQQTTSEVVYVSHYVFYYIAAAIMVVAMLGTITTLHGWWRLGRAVSMSPLETAKAFSEELLHGDGTSNAEVGDLLRVVGRRRVMYGEIVITDSQGVRERKVLRFGHPDDVRAPVRGDVFE</sequence>